<accession>A0A0U3IMV9</accession>
<proteinExistence type="predicted"/>
<dbReference type="KEGG" id="prr:AT705_17830"/>
<protein>
    <submittedName>
        <fullName evidence="1">Uncharacterized protein</fullName>
    </submittedName>
</protein>
<evidence type="ECO:0000313" key="2">
    <source>
        <dbReference type="Proteomes" id="UP000069015"/>
    </source>
</evidence>
<evidence type="ECO:0000313" key="1">
    <source>
        <dbReference type="EMBL" id="ALU44636.1"/>
    </source>
</evidence>
<sequence>MSTDNKTTTERLSDVAVRANALCQTVAEQANAMQNQVNNAITSTQSQIDTFTSGTFRNEIPFLRLTKNQQLKINGKLEIGAKGIPDGFTLNGEVHGKYFETEIVDVSRTDKEPGQRSSEQLAFWKNVQGTAPKYHKPEFAIVRITALDVNNYPTDSNRQYSLYQGGTPYNTAITFGAFVKVEQGKVGFGSGRFSKLVPADGEWHTMVEQISAPPKGGANYIHGPHIHLEKGSSCLVALPATVLGWVPQERWGYFEKPVLESEL</sequence>
<dbReference type="Proteomes" id="UP000069015">
    <property type="component" value="Chromosome 1"/>
</dbReference>
<dbReference type="AlphaFoldDB" id="A0A0U3IMV9"/>
<dbReference type="RefSeq" id="WP_058797613.1">
    <property type="nucleotide sequence ID" value="NZ_CP013611.1"/>
</dbReference>
<organism evidence="1 2">
    <name type="scientific">Pseudoalteromonas rubra</name>
    <dbReference type="NCBI Taxonomy" id="43658"/>
    <lineage>
        <taxon>Bacteria</taxon>
        <taxon>Pseudomonadati</taxon>
        <taxon>Pseudomonadota</taxon>
        <taxon>Gammaproteobacteria</taxon>
        <taxon>Alteromonadales</taxon>
        <taxon>Pseudoalteromonadaceae</taxon>
        <taxon>Pseudoalteromonas</taxon>
    </lineage>
</organism>
<reference evidence="1 2" key="1">
    <citation type="submission" date="2015-12" db="EMBL/GenBank/DDBJ databases">
        <title>Complete genome sequence of Pseudoalteromonas rubra SCSIO 6842, harboring a conjugative plasmid.</title>
        <authorList>
            <person name="Li B."/>
            <person name="Wang X."/>
        </authorList>
    </citation>
    <scope>NUCLEOTIDE SEQUENCE [LARGE SCALE GENOMIC DNA]</scope>
    <source>
        <strain evidence="1 2">SCSIO 6842</strain>
    </source>
</reference>
<dbReference type="EMBL" id="CP013611">
    <property type="protein sequence ID" value="ALU44636.1"/>
    <property type="molecule type" value="Genomic_DNA"/>
</dbReference>
<name>A0A0U3IMV9_9GAMM</name>
<gene>
    <name evidence="1" type="ORF">AT705_17830</name>
</gene>